<keyword evidence="1" id="KW-0812">Transmembrane</keyword>
<reference evidence="2 3" key="1">
    <citation type="submission" date="2018-05" db="EMBL/GenBank/DDBJ databases">
        <title>Brachybacterium sp. M1HQ-2T, whole genome shotgun sequence.</title>
        <authorList>
            <person name="Tuo L."/>
        </authorList>
    </citation>
    <scope>NUCLEOTIDE SEQUENCE [LARGE SCALE GENOMIC DNA]</scope>
    <source>
        <strain evidence="2 3">M1HQ-2</strain>
    </source>
</reference>
<sequence>MASSLYLVFGIVILGCLVVAIIRLVQRVRHDRAHPAPPRSGEEKDRDRRTAMIWGVALLILIAVLLGAYQLLHLPS</sequence>
<name>A0A2U2RIK1_9MICO</name>
<keyword evidence="3" id="KW-1185">Reference proteome</keyword>
<feature type="transmembrane region" description="Helical" evidence="1">
    <location>
        <begin position="6"/>
        <end position="25"/>
    </location>
</feature>
<evidence type="ECO:0000313" key="2">
    <source>
        <dbReference type="EMBL" id="PWH05595.1"/>
    </source>
</evidence>
<comment type="caution">
    <text evidence="2">The sequence shown here is derived from an EMBL/GenBank/DDBJ whole genome shotgun (WGS) entry which is preliminary data.</text>
</comment>
<dbReference type="AlphaFoldDB" id="A0A2U2RIK1"/>
<dbReference type="RefSeq" id="WP_109276559.1">
    <property type="nucleotide sequence ID" value="NZ_QFKX01000005.1"/>
</dbReference>
<dbReference type="EMBL" id="QFKX01000005">
    <property type="protein sequence ID" value="PWH05595.1"/>
    <property type="molecule type" value="Genomic_DNA"/>
</dbReference>
<keyword evidence="1" id="KW-0472">Membrane</keyword>
<evidence type="ECO:0000256" key="1">
    <source>
        <dbReference type="SAM" id="Phobius"/>
    </source>
</evidence>
<dbReference type="Proteomes" id="UP000245590">
    <property type="component" value="Unassembled WGS sequence"/>
</dbReference>
<accession>A0A2U2RIK1</accession>
<protein>
    <submittedName>
        <fullName evidence="2">Uncharacterized protein</fullName>
    </submittedName>
</protein>
<evidence type="ECO:0000313" key="3">
    <source>
        <dbReference type="Proteomes" id="UP000245590"/>
    </source>
</evidence>
<proteinExistence type="predicted"/>
<feature type="transmembrane region" description="Helical" evidence="1">
    <location>
        <begin position="51"/>
        <end position="72"/>
    </location>
</feature>
<organism evidence="2 3">
    <name type="scientific">Brachybacterium endophyticum</name>
    <dbReference type="NCBI Taxonomy" id="2182385"/>
    <lineage>
        <taxon>Bacteria</taxon>
        <taxon>Bacillati</taxon>
        <taxon>Actinomycetota</taxon>
        <taxon>Actinomycetes</taxon>
        <taxon>Micrococcales</taxon>
        <taxon>Dermabacteraceae</taxon>
        <taxon>Brachybacterium</taxon>
    </lineage>
</organism>
<gene>
    <name evidence="2" type="ORF">DEO23_13690</name>
</gene>
<keyword evidence="1" id="KW-1133">Transmembrane helix</keyword>